<evidence type="ECO:0000313" key="2">
    <source>
        <dbReference type="Proteomes" id="UP000006755"/>
    </source>
</evidence>
<evidence type="ECO:0000313" key="1">
    <source>
        <dbReference type="EMBL" id="EKE72359.1"/>
    </source>
</evidence>
<evidence type="ECO:0008006" key="3">
    <source>
        <dbReference type="Google" id="ProtNLM"/>
    </source>
</evidence>
<gene>
    <name evidence="1" type="ORF">B3C1_11022</name>
</gene>
<comment type="caution">
    <text evidence="1">The sequence shown here is derived from an EMBL/GenBank/DDBJ whole genome shotgun (WGS) entry which is preliminary data.</text>
</comment>
<proteinExistence type="predicted"/>
<accession>K2JPF8</accession>
<name>K2JPF8_9GAMM</name>
<organism evidence="1 2">
    <name type="scientific">Gallaecimonas xiamenensis 3-C-1</name>
    <dbReference type="NCBI Taxonomy" id="745411"/>
    <lineage>
        <taxon>Bacteria</taxon>
        <taxon>Pseudomonadati</taxon>
        <taxon>Pseudomonadota</taxon>
        <taxon>Gammaproteobacteria</taxon>
        <taxon>Enterobacterales</taxon>
        <taxon>Gallaecimonadaceae</taxon>
        <taxon>Gallaecimonas</taxon>
    </lineage>
</organism>
<protein>
    <recommendedName>
        <fullName evidence="3">Preprotein translocase subunit SecD</fullName>
    </recommendedName>
</protein>
<reference evidence="1 2" key="1">
    <citation type="journal article" date="2012" name="J. Bacteriol.">
        <title>Genome Sequence of Gallaecimonas xiamenensis Type Strain 3-C-1.</title>
        <authorList>
            <person name="Lai Q."/>
            <person name="Wang L."/>
            <person name="Wang W."/>
            <person name="Shao Z."/>
        </authorList>
    </citation>
    <scope>NUCLEOTIDE SEQUENCE [LARGE SCALE GENOMIC DNA]</scope>
    <source>
        <strain evidence="1 2">3-C-1</strain>
    </source>
</reference>
<dbReference type="OrthoDB" id="1453999at2"/>
<dbReference type="AlphaFoldDB" id="K2JPF8"/>
<sequence>MKASELLADDQDSLALNDRLSIRKGSVGAFLHNARLLMDKNTGAEQRQQLEMDTRELLPALDALGLFEILGIREEALALCIERLRQDTKKPA</sequence>
<dbReference type="Proteomes" id="UP000006755">
    <property type="component" value="Unassembled WGS sequence"/>
</dbReference>
<keyword evidence="2" id="KW-1185">Reference proteome</keyword>
<dbReference type="RefSeq" id="WP_008484864.1">
    <property type="nucleotide sequence ID" value="NZ_AMRI01000014.1"/>
</dbReference>
<dbReference type="eggNOG" id="ENOG5033C79">
    <property type="taxonomic scope" value="Bacteria"/>
</dbReference>
<dbReference type="EMBL" id="AMRI01000014">
    <property type="protein sequence ID" value="EKE72359.1"/>
    <property type="molecule type" value="Genomic_DNA"/>
</dbReference>